<dbReference type="AlphaFoldDB" id="A0A5B0MYK8"/>
<evidence type="ECO:0000313" key="1">
    <source>
        <dbReference type="EMBL" id="KAA1081692.1"/>
    </source>
</evidence>
<dbReference type="SUPFAM" id="SSF48264">
    <property type="entry name" value="Cytochrome P450"/>
    <property type="match status" value="1"/>
</dbReference>
<evidence type="ECO:0000313" key="2">
    <source>
        <dbReference type="Proteomes" id="UP000325313"/>
    </source>
</evidence>
<dbReference type="GO" id="GO:0020037">
    <property type="term" value="F:heme binding"/>
    <property type="evidence" value="ECO:0007669"/>
    <property type="project" value="InterPro"/>
</dbReference>
<dbReference type="InterPro" id="IPR036396">
    <property type="entry name" value="Cyt_P450_sf"/>
</dbReference>
<dbReference type="Gene3D" id="1.10.630.10">
    <property type="entry name" value="Cytochrome P450"/>
    <property type="match status" value="1"/>
</dbReference>
<name>A0A5B0MYK8_PUCGR</name>
<dbReference type="Proteomes" id="UP000325313">
    <property type="component" value="Unassembled WGS sequence"/>
</dbReference>
<organism evidence="1 2">
    <name type="scientific">Puccinia graminis f. sp. tritici</name>
    <dbReference type="NCBI Taxonomy" id="56615"/>
    <lineage>
        <taxon>Eukaryota</taxon>
        <taxon>Fungi</taxon>
        <taxon>Dikarya</taxon>
        <taxon>Basidiomycota</taxon>
        <taxon>Pucciniomycotina</taxon>
        <taxon>Pucciniomycetes</taxon>
        <taxon>Pucciniales</taxon>
        <taxon>Pucciniaceae</taxon>
        <taxon>Puccinia</taxon>
    </lineage>
</organism>
<dbReference type="InterPro" id="IPR001128">
    <property type="entry name" value="Cyt_P450"/>
</dbReference>
<gene>
    <name evidence="1" type="ORF">PGTUg99_028366</name>
</gene>
<reference evidence="1 2" key="1">
    <citation type="submission" date="2019-05" db="EMBL/GenBank/DDBJ databases">
        <title>Emergence of the Ug99 lineage of the wheat stem rust pathogen through somatic hybridization.</title>
        <authorList>
            <person name="Li F."/>
            <person name="Upadhyaya N.M."/>
            <person name="Sperschneider J."/>
            <person name="Matny O."/>
            <person name="Nguyen-Phuc H."/>
            <person name="Mago R."/>
            <person name="Raley C."/>
            <person name="Miller M.E."/>
            <person name="Silverstein K.A.T."/>
            <person name="Henningsen E."/>
            <person name="Hirsch C.D."/>
            <person name="Visser B."/>
            <person name="Pretorius Z.A."/>
            <person name="Steffenson B.J."/>
            <person name="Schwessinger B."/>
            <person name="Dodds P.N."/>
            <person name="Figueroa M."/>
        </authorList>
    </citation>
    <scope>NUCLEOTIDE SEQUENCE [LARGE SCALE GENOMIC DNA]</scope>
    <source>
        <strain evidence="1 2">Ug99</strain>
    </source>
</reference>
<comment type="caution">
    <text evidence="1">The sequence shown here is derived from an EMBL/GenBank/DDBJ whole genome shotgun (WGS) entry which is preliminary data.</text>
</comment>
<accession>A0A5B0MYK8</accession>
<dbReference type="GO" id="GO:0004497">
    <property type="term" value="F:monooxygenase activity"/>
    <property type="evidence" value="ECO:0007669"/>
    <property type="project" value="InterPro"/>
</dbReference>
<dbReference type="GO" id="GO:0016705">
    <property type="term" value="F:oxidoreductase activity, acting on paired donors, with incorporation or reduction of molecular oxygen"/>
    <property type="evidence" value="ECO:0007669"/>
    <property type="project" value="InterPro"/>
</dbReference>
<protein>
    <submittedName>
        <fullName evidence="1">Uncharacterized protein</fullName>
    </submittedName>
</protein>
<dbReference type="Pfam" id="PF00067">
    <property type="entry name" value="p450"/>
    <property type="match status" value="1"/>
</dbReference>
<sequence>MNEDLVAKIREEASTITGKDRAGQVTYENNKEFKWAHAVVLETLRLHPSIPKNIRFALKADKIPGGPVIEAGDAVRWRWVDQSGSGIQEAVFNVS</sequence>
<proteinExistence type="predicted"/>
<dbReference type="GO" id="GO:0005506">
    <property type="term" value="F:iron ion binding"/>
    <property type="evidence" value="ECO:0007669"/>
    <property type="project" value="InterPro"/>
</dbReference>
<dbReference type="EMBL" id="VDEP01000441">
    <property type="protein sequence ID" value="KAA1081692.1"/>
    <property type="molecule type" value="Genomic_DNA"/>
</dbReference>